<organism evidence="1 2">
    <name type="scientific">Canna indica</name>
    <name type="common">Indian-shot</name>
    <dbReference type="NCBI Taxonomy" id="4628"/>
    <lineage>
        <taxon>Eukaryota</taxon>
        <taxon>Viridiplantae</taxon>
        <taxon>Streptophyta</taxon>
        <taxon>Embryophyta</taxon>
        <taxon>Tracheophyta</taxon>
        <taxon>Spermatophyta</taxon>
        <taxon>Magnoliopsida</taxon>
        <taxon>Liliopsida</taxon>
        <taxon>Zingiberales</taxon>
        <taxon>Cannaceae</taxon>
        <taxon>Canna</taxon>
    </lineage>
</organism>
<accession>A0AAQ3KW95</accession>
<keyword evidence="2" id="KW-1185">Reference proteome</keyword>
<dbReference type="EMBL" id="CP136896">
    <property type="protein sequence ID" value="WOL13391.1"/>
    <property type="molecule type" value="Genomic_DNA"/>
</dbReference>
<proteinExistence type="predicted"/>
<gene>
    <name evidence="1" type="ORF">Cni_G22161</name>
</gene>
<evidence type="ECO:0000313" key="2">
    <source>
        <dbReference type="Proteomes" id="UP001327560"/>
    </source>
</evidence>
<evidence type="ECO:0000313" key="1">
    <source>
        <dbReference type="EMBL" id="WOL13391.1"/>
    </source>
</evidence>
<name>A0AAQ3KW95_9LILI</name>
<dbReference type="Proteomes" id="UP001327560">
    <property type="component" value="Chromosome 7"/>
</dbReference>
<sequence>MELVLPTLVFEPSGKDDAVVGVKGVEATRAEGPAQELGVPDGAKEGSLLEVEITETEEALGRRCWIGCKRPRHR</sequence>
<reference evidence="1 2" key="1">
    <citation type="submission" date="2023-10" db="EMBL/GenBank/DDBJ databases">
        <title>Chromosome-scale genome assembly provides insights into flower coloration mechanisms of Canna indica.</title>
        <authorList>
            <person name="Li C."/>
        </authorList>
    </citation>
    <scope>NUCLEOTIDE SEQUENCE [LARGE SCALE GENOMIC DNA]</scope>
    <source>
        <tissue evidence="1">Flower</tissue>
    </source>
</reference>
<protein>
    <submittedName>
        <fullName evidence="1">Uncharacterized protein</fullName>
    </submittedName>
</protein>
<dbReference type="AlphaFoldDB" id="A0AAQ3KW95"/>